<dbReference type="GO" id="GO:0004197">
    <property type="term" value="F:cysteine-type endopeptidase activity"/>
    <property type="evidence" value="ECO:0007669"/>
    <property type="project" value="InterPro"/>
</dbReference>
<evidence type="ECO:0000256" key="4">
    <source>
        <dbReference type="ARBA" id="ARBA00022670"/>
    </source>
</evidence>
<dbReference type="Proteomes" id="UP000001554">
    <property type="component" value="Chromosome 15"/>
</dbReference>
<keyword evidence="7" id="KW-0677">Repeat</keyword>
<keyword evidence="11 13" id="KW-1015">Disulfide bond</keyword>
<keyword evidence="9" id="KW-0788">Thiol protease</keyword>
<dbReference type="InterPro" id="IPR029030">
    <property type="entry name" value="Caspase-like_dom_sf"/>
</dbReference>
<keyword evidence="3" id="KW-0964">Secreted</keyword>
<feature type="domain" description="Caspase family p10" evidence="17">
    <location>
        <begin position="448"/>
        <end position="526"/>
    </location>
</feature>
<evidence type="ECO:0000259" key="18">
    <source>
        <dbReference type="PROSITE" id="PS50208"/>
    </source>
</evidence>
<sequence>MSIQRYTFVYATIVFVSGAYTLNPPKKLSTTTGEYVHCDWCRPGEYMSRPCTVQSPTVCLPCPREHYAEQYNHLSECHPCHQCNVTDHEHENLSCTAVQNRQCECDDGYFKSANSPVCLQHTKCPRGTGVTDKGTHRTNTRCMRCRPGTFSGEISSTAECRAHTDCAARGKHVFIRGNRRWDNVCATVTMRASCKRKRRRKGYNIKEQHDNKLLIDDNGESNKMLISSEKFQLYNTHRMEALECRIEAERIAIDLCRKVEEKNTHLKNQVESEKGKVARLKDQIASLTIKNTYGMSRKPCGVAVIINNIHFEDMATRDGAEGDTDRLREAFESLGFTAMTFIDLDHSKMVASIKDQGKTDHSNYDCFVCCVMSHGTTGKVFSSDDVGIDICELMKTFNANKCPSLKGKPKLFFIQACQGKKIQGKECVEVDLDATPGDDVPLNFICHEADFFLGLSTVPGYVARRDQDGAPYVQHLAKLLKDFGPSHDLLAIMAMVCDKMNDINDDKCGWISSNHSTLRKKVFFNTK</sequence>
<dbReference type="Gene3D" id="3.40.50.1460">
    <property type="match status" value="1"/>
</dbReference>
<dbReference type="InterPro" id="IPR001309">
    <property type="entry name" value="Pept_C14_p20"/>
</dbReference>
<dbReference type="GO" id="GO:0005576">
    <property type="term" value="C:extracellular region"/>
    <property type="evidence" value="ECO:0007669"/>
    <property type="project" value="UniProtKB-SubCell"/>
</dbReference>
<dbReference type="Pfam" id="PF00020">
    <property type="entry name" value="TNFR_c6"/>
    <property type="match status" value="2"/>
</dbReference>
<dbReference type="RefSeq" id="XP_035698675.1">
    <property type="nucleotide sequence ID" value="XM_035842782.1"/>
</dbReference>
<comment type="subcellular location">
    <subcellularLocation>
        <location evidence="1">Secreted</location>
    </subcellularLocation>
</comment>
<reference evidence="19" key="1">
    <citation type="journal article" date="2020" name="Nat. Ecol. Evol.">
        <title>Deeply conserved synteny resolves early events in vertebrate evolution.</title>
        <authorList>
            <person name="Simakov O."/>
            <person name="Marletaz F."/>
            <person name="Yue J.X."/>
            <person name="O'Connell B."/>
            <person name="Jenkins J."/>
            <person name="Brandt A."/>
            <person name="Calef R."/>
            <person name="Tung C.H."/>
            <person name="Huang T.K."/>
            <person name="Schmutz J."/>
            <person name="Satoh N."/>
            <person name="Yu J.K."/>
            <person name="Putnam N.H."/>
            <person name="Green R.E."/>
            <person name="Rokhsar D.S."/>
        </authorList>
    </citation>
    <scope>NUCLEOTIDE SEQUENCE [LARGE SCALE GENOMIC DNA]</scope>
    <source>
        <strain evidence="19">S238N-H82</strain>
    </source>
</reference>
<feature type="disulfide bond" evidence="13">
    <location>
        <begin position="62"/>
        <end position="77"/>
    </location>
</feature>
<keyword evidence="5" id="KW-0053">Apoptosis</keyword>
<dbReference type="InterPro" id="IPR015917">
    <property type="entry name" value="Pept_C14A"/>
</dbReference>
<dbReference type="Pfam" id="PF00656">
    <property type="entry name" value="Peptidase_C14"/>
    <property type="match status" value="1"/>
</dbReference>
<dbReference type="PROSITE" id="PS01122">
    <property type="entry name" value="CASPASE_CYS"/>
    <property type="match status" value="1"/>
</dbReference>
<keyword evidence="12" id="KW-0325">Glycoprotein</keyword>
<keyword evidence="6" id="KW-0732">Signal</keyword>
<dbReference type="CDD" id="cd00032">
    <property type="entry name" value="CASc"/>
    <property type="match status" value="1"/>
</dbReference>
<evidence type="ECO:0000256" key="12">
    <source>
        <dbReference type="ARBA" id="ARBA00023180"/>
    </source>
</evidence>
<evidence type="ECO:0000256" key="14">
    <source>
        <dbReference type="RuleBase" id="RU003971"/>
    </source>
</evidence>
<dbReference type="GeneID" id="118431541"/>
<feature type="coiled-coil region" evidence="15">
    <location>
        <begin position="256"/>
        <end position="290"/>
    </location>
</feature>
<dbReference type="InterPro" id="IPR016129">
    <property type="entry name" value="Caspase_his_AS"/>
</dbReference>
<feature type="repeat" description="TNFR-Cys" evidence="13">
    <location>
        <begin position="61"/>
        <end position="103"/>
    </location>
</feature>
<evidence type="ECO:0000256" key="9">
    <source>
        <dbReference type="ARBA" id="ARBA00022807"/>
    </source>
</evidence>
<evidence type="ECO:0000256" key="6">
    <source>
        <dbReference type="ARBA" id="ARBA00022729"/>
    </source>
</evidence>
<dbReference type="GO" id="GO:0006915">
    <property type="term" value="P:apoptotic process"/>
    <property type="evidence" value="ECO:0007669"/>
    <property type="project" value="UniProtKB-KW"/>
</dbReference>
<name>A0A9J7NCY1_BRAFL</name>
<dbReference type="GO" id="GO:0006508">
    <property type="term" value="P:proteolysis"/>
    <property type="evidence" value="ECO:0007669"/>
    <property type="project" value="UniProtKB-KW"/>
</dbReference>
<evidence type="ECO:0000256" key="10">
    <source>
        <dbReference type="ARBA" id="ARBA00023145"/>
    </source>
</evidence>
<keyword evidence="19" id="KW-1185">Reference proteome</keyword>
<evidence type="ECO:0000256" key="8">
    <source>
        <dbReference type="ARBA" id="ARBA00022801"/>
    </source>
</evidence>
<dbReference type="KEGG" id="bfo:118431541"/>
<feature type="domain" description="TNFR-Cys" evidence="16">
    <location>
        <begin position="61"/>
        <end position="103"/>
    </location>
</feature>
<dbReference type="OrthoDB" id="6114029at2759"/>
<dbReference type="PANTHER" id="PTHR23097">
    <property type="entry name" value="TUMOR NECROSIS FACTOR RECEPTOR SUPERFAMILY MEMBER"/>
    <property type="match status" value="1"/>
</dbReference>
<dbReference type="InterPro" id="IPR052459">
    <property type="entry name" value="TNFRSF_decoy_receptor"/>
</dbReference>
<dbReference type="InterPro" id="IPR033139">
    <property type="entry name" value="Caspase_cys_AS"/>
</dbReference>
<evidence type="ECO:0000256" key="2">
    <source>
        <dbReference type="ARBA" id="ARBA00010134"/>
    </source>
</evidence>
<dbReference type="PANTHER" id="PTHR23097:SF181">
    <property type="entry name" value="CASPASE-8-LIKE"/>
    <property type="match status" value="1"/>
</dbReference>
<keyword evidence="15" id="KW-0175">Coiled coil</keyword>
<comment type="caution">
    <text evidence="13">Lacks conserved residue(s) required for the propagation of feature annotation.</text>
</comment>
<dbReference type="Gene3D" id="2.10.50.10">
    <property type="entry name" value="Tumor Necrosis Factor Receptor, subunit A, domain 2"/>
    <property type="match status" value="2"/>
</dbReference>
<dbReference type="PROSITE" id="PS50208">
    <property type="entry name" value="CASPASE_P20"/>
    <property type="match status" value="1"/>
</dbReference>
<evidence type="ECO:0000256" key="5">
    <source>
        <dbReference type="ARBA" id="ARBA00022703"/>
    </source>
</evidence>
<dbReference type="SMART" id="SM00115">
    <property type="entry name" value="CASc"/>
    <property type="match status" value="1"/>
</dbReference>
<dbReference type="PROSITE" id="PS01121">
    <property type="entry name" value="CASPASE_HIS"/>
    <property type="match status" value="1"/>
</dbReference>
<dbReference type="PROSITE" id="PS50207">
    <property type="entry name" value="CASPASE_P10"/>
    <property type="match status" value="1"/>
</dbReference>
<evidence type="ECO:0000313" key="19">
    <source>
        <dbReference type="Proteomes" id="UP000001554"/>
    </source>
</evidence>
<proteinExistence type="inferred from homology"/>
<evidence type="ECO:0000259" key="16">
    <source>
        <dbReference type="PROSITE" id="PS50050"/>
    </source>
</evidence>
<accession>A0A9J7NCY1</accession>
<keyword evidence="4" id="KW-0645">Protease</keyword>
<dbReference type="FunFam" id="3.40.50.1460:FF:000034">
    <property type="entry name" value="Uncharacterized protein"/>
    <property type="match status" value="1"/>
</dbReference>
<organism evidence="19 20">
    <name type="scientific">Branchiostoma floridae</name>
    <name type="common">Florida lancelet</name>
    <name type="synonym">Amphioxus</name>
    <dbReference type="NCBI Taxonomy" id="7739"/>
    <lineage>
        <taxon>Eukaryota</taxon>
        <taxon>Metazoa</taxon>
        <taxon>Chordata</taxon>
        <taxon>Cephalochordata</taxon>
        <taxon>Leptocardii</taxon>
        <taxon>Amphioxiformes</taxon>
        <taxon>Branchiostomatidae</taxon>
        <taxon>Branchiostoma</taxon>
    </lineage>
</organism>
<keyword evidence="10" id="KW-0865">Zymogen</keyword>
<evidence type="ECO:0000256" key="7">
    <source>
        <dbReference type="ARBA" id="ARBA00022737"/>
    </source>
</evidence>
<evidence type="ECO:0000256" key="13">
    <source>
        <dbReference type="PROSITE-ProRule" id="PRU00206"/>
    </source>
</evidence>
<comment type="similarity">
    <text evidence="2 14">Belongs to the peptidase C14A family.</text>
</comment>
<dbReference type="InterPro" id="IPR002138">
    <property type="entry name" value="Pept_C14_p10"/>
</dbReference>
<dbReference type="InterPro" id="IPR001368">
    <property type="entry name" value="TNFR/NGFR_Cys_rich_reg"/>
</dbReference>
<evidence type="ECO:0000256" key="1">
    <source>
        <dbReference type="ARBA" id="ARBA00004613"/>
    </source>
</evidence>
<dbReference type="PRINTS" id="PR00376">
    <property type="entry name" value="IL1BCENZYME"/>
</dbReference>
<dbReference type="InterPro" id="IPR011600">
    <property type="entry name" value="Pept_C14_caspase"/>
</dbReference>
<protein>
    <submittedName>
        <fullName evidence="20">Caspase-8-like</fullName>
    </submittedName>
</protein>
<evidence type="ECO:0000259" key="17">
    <source>
        <dbReference type="PROSITE" id="PS50207"/>
    </source>
</evidence>
<reference evidence="20" key="2">
    <citation type="submission" date="2025-08" db="UniProtKB">
        <authorList>
            <consortium name="RefSeq"/>
        </authorList>
    </citation>
    <scope>IDENTIFICATION</scope>
    <source>
        <strain evidence="20">S238N-H82</strain>
        <tissue evidence="20">Testes</tissue>
    </source>
</reference>
<dbReference type="AlphaFoldDB" id="A0A9J7NCY1"/>
<evidence type="ECO:0000256" key="11">
    <source>
        <dbReference type="ARBA" id="ARBA00023157"/>
    </source>
</evidence>
<evidence type="ECO:0000313" key="20">
    <source>
        <dbReference type="RefSeq" id="XP_035698675.1"/>
    </source>
</evidence>
<dbReference type="SMART" id="SM00208">
    <property type="entry name" value="TNFR"/>
    <property type="match status" value="4"/>
</dbReference>
<dbReference type="PROSITE" id="PS50050">
    <property type="entry name" value="TNFR_NGFR_2"/>
    <property type="match status" value="1"/>
</dbReference>
<keyword evidence="8" id="KW-0378">Hydrolase</keyword>
<dbReference type="SUPFAM" id="SSF52129">
    <property type="entry name" value="Caspase-like"/>
    <property type="match status" value="1"/>
</dbReference>
<evidence type="ECO:0000256" key="15">
    <source>
        <dbReference type="SAM" id="Coils"/>
    </source>
</evidence>
<evidence type="ECO:0000256" key="3">
    <source>
        <dbReference type="ARBA" id="ARBA00022525"/>
    </source>
</evidence>
<feature type="domain" description="Caspase family p20" evidence="18">
    <location>
        <begin position="299"/>
        <end position="421"/>
    </location>
</feature>
<gene>
    <name evidence="20" type="primary">LOC118431541</name>
</gene>
<dbReference type="SUPFAM" id="SSF57586">
    <property type="entry name" value="TNF receptor-like"/>
    <property type="match status" value="2"/>
</dbReference>